<reference evidence="1" key="1">
    <citation type="journal article" date="2021" name="Proc. Natl. Acad. Sci. U.S.A.">
        <title>A Catalog of Tens of Thousands of Viruses from Human Metagenomes Reveals Hidden Associations with Chronic Diseases.</title>
        <authorList>
            <person name="Tisza M.J."/>
            <person name="Buck C.B."/>
        </authorList>
    </citation>
    <scope>NUCLEOTIDE SEQUENCE</scope>
    <source>
        <strain evidence="1">CtcyQ27</strain>
    </source>
</reference>
<evidence type="ECO:0000313" key="1">
    <source>
        <dbReference type="EMBL" id="DAF93222.1"/>
    </source>
</evidence>
<sequence>MPIDLNLLEIEGKRQEYKDYIEEHRKNVKTVWLNILKCPELRNMVNAGMYGNQTGTVFEHIINQNIDMHDMSKYSEEEFEPYRRHFHSVNEKEKEESTFDYGIAWQHHKDNNKHHWQYWSERHIVNDMPWQYVVEMFCDHAAMSIKFGGTALEWFNEQLANKEIKVGEIQKTSYLKLAKLYYDKY</sequence>
<organism evidence="1">
    <name type="scientific">Myoviridae sp. ctcyQ27</name>
    <dbReference type="NCBI Taxonomy" id="2825139"/>
    <lineage>
        <taxon>Viruses</taxon>
        <taxon>Duplodnaviria</taxon>
        <taxon>Heunggongvirae</taxon>
        <taxon>Uroviricota</taxon>
        <taxon>Caudoviricetes</taxon>
    </lineage>
</organism>
<dbReference type="Pfam" id="PF18907">
    <property type="entry name" value="DUF5662"/>
    <property type="match status" value="1"/>
</dbReference>
<proteinExistence type="predicted"/>
<dbReference type="InterPro" id="IPR043721">
    <property type="entry name" value="DUF5662"/>
</dbReference>
<dbReference type="EMBL" id="BK016080">
    <property type="protein sequence ID" value="DAF93222.1"/>
    <property type="molecule type" value="Genomic_DNA"/>
</dbReference>
<accession>A0A8S5UFQ7</accession>
<name>A0A8S5UFQ7_9CAUD</name>
<protein>
    <submittedName>
        <fullName evidence="1">Uncharacterized protein</fullName>
    </submittedName>
</protein>